<dbReference type="RefSeq" id="WP_189687954.1">
    <property type="nucleotide sequence ID" value="NZ_BMYK01000009.1"/>
</dbReference>
<sequence length="79" mass="8570">MHLNYEDSAGSQLALLAAVKLLLAPHRGDLDAIKGLRHELDSTRELLASLPGTERKLLSFEVTAEALMSVLAPPSQSQY</sequence>
<reference evidence="2" key="1">
    <citation type="journal article" date="2019" name="Int. J. Syst. Evol. Microbiol.">
        <title>The Global Catalogue of Microorganisms (GCM) 10K type strain sequencing project: providing services to taxonomists for standard genome sequencing and annotation.</title>
        <authorList>
            <consortium name="The Broad Institute Genomics Platform"/>
            <consortium name="The Broad Institute Genome Sequencing Center for Infectious Disease"/>
            <person name="Wu L."/>
            <person name="Ma J."/>
        </authorList>
    </citation>
    <scope>NUCLEOTIDE SEQUENCE [LARGE SCALE GENOMIC DNA]</scope>
    <source>
        <strain evidence="2">KCTC 23314</strain>
    </source>
</reference>
<proteinExistence type="predicted"/>
<keyword evidence="2" id="KW-1185">Reference proteome</keyword>
<evidence type="ECO:0000313" key="1">
    <source>
        <dbReference type="EMBL" id="GHC86385.1"/>
    </source>
</evidence>
<dbReference type="Proteomes" id="UP000626210">
    <property type="component" value="Unassembled WGS sequence"/>
</dbReference>
<gene>
    <name evidence="1" type="ORF">GCM10007320_32110</name>
</gene>
<protein>
    <submittedName>
        <fullName evidence="1">Uncharacterized protein</fullName>
    </submittedName>
</protein>
<evidence type="ECO:0000313" key="2">
    <source>
        <dbReference type="Proteomes" id="UP000626210"/>
    </source>
</evidence>
<accession>A0ABQ3G3W2</accession>
<comment type="caution">
    <text evidence="1">The sequence shown here is derived from an EMBL/GenBank/DDBJ whole genome shotgun (WGS) entry which is preliminary data.</text>
</comment>
<name>A0ABQ3G3W2_9BURK</name>
<dbReference type="EMBL" id="BMYK01000009">
    <property type="protein sequence ID" value="GHC86385.1"/>
    <property type="molecule type" value="Genomic_DNA"/>
</dbReference>
<organism evidence="1 2">
    <name type="scientific">Pseudorhodoferax aquiterrae</name>
    <dbReference type="NCBI Taxonomy" id="747304"/>
    <lineage>
        <taxon>Bacteria</taxon>
        <taxon>Pseudomonadati</taxon>
        <taxon>Pseudomonadota</taxon>
        <taxon>Betaproteobacteria</taxon>
        <taxon>Burkholderiales</taxon>
        <taxon>Comamonadaceae</taxon>
    </lineage>
</organism>